<protein>
    <submittedName>
        <fullName evidence="11">Neuropeptide FF receptor 2</fullName>
    </submittedName>
</protein>
<dbReference type="GO" id="GO:0004930">
    <property type="term" value="F:G protein-coupled receptor activity"/>
    <property type="evidence" value="ECO:0007669"/>
    <property type="project" value="UniProtKB-KW"/>
</dbReference>
<gene>
    <name evidence="11" type="ORF">P5673_013079</name>
</gene>
<evidence type="ECO:0000313" key="11">
    <source>
        <dbReference type="EMBL" id="KAK2563383.1"/>
    </source>
</evidence>
<dbReference type="InterPro" id="IPR017452">
    <property type="entry name" value="GPCR_Rhodpsn_7TM"/>
</dbReference>
<organism evidence="11 12">
    <name type="scientific">Acropora cervicornis</name>
    <name type="common">Staghorn coral</name>
    <dbReference type="NCBI Taxonomy" id="6130"/>
    <lineage>
        <taxon>Eukaryota</taxon>
        <taxon>Metazoa</taxon>
        <taxon>Cnidaria</taxon>
        <taxon>Anthozoa</taxon>
        <taxon>Hexacorallia</taxon>
        <taxon>Scleractinia</taxon>
        <taxon>Astrocoeniina</taxon>
        <taxon>Acroporidae</taxon>
        <taxon>Acropora</taxon>
    </lineage>
</organism>
<keyword evidence="5 9" id="KW-0472">Membrane</keyword>
<dbReference type="PROSITE" id="PS50262">
    <property type="entry name" value="G_PROTEIN_RECEP_F1_2"/>
    <property type="match status" value="1"/>
</dbReference>
<evidence type="ECO:0000256" key="9">
    <source>
        <dbReference type="SAM" id="Phobius"/>
    </source>
</evidence>
<feature type="transmembrane region" description="Helical" evidence="9">
    <location>
        <begin position="37"/>
        <end position="61"/>
    </location>
</feature>
<keyword evidence="4" id="KW-0297">G-protein coupled receptor</keyword>
<comment type="caution">
    <text evidence="11">The sequence shown here is derived from an EMBL/GenBank/DDBJ whole genome shotgun (WGS) entry which is preliminary data.</text>
</comment>
<feature type="transmembrane region" description="Helical" evidence="9">
    <location>
        <begin position="202"/>
        <end position="227"/>
    </location>
</feature>
<evidence type="ECO:0000256" key="4">
    <source>
        <dbReference type="ARBA" id="ARBA00023040"/>
    </source>
</evidence>
<dbReference type="Pfam" id="PF00001">
    <property type="entry name" value="7tm_1"/>
    <property type="match status" value="1"/>
</dbReference>
<keyword evidence="6 11" id="KW-0675">Receptor</keyword>
<evidence type="ECO:0000313" key="12">
    <source>
        <dbReference type="Proteomes" id="UP001249851"/>
    </source>
</evidence>
<keyword evidence="3 9" id="KW-1133">Transmembrane helix</keyword>
<reference evidence="11" key="1">
    <citation type="journal article" date="2023" name="G3 (Bethesda)">
        <title>Whole genome assembly and annotation of the endangered Caribbean coral Acropora cervicornis.</title>
        <authorList>
            <person name="Selwyn J.D."/>
            <person name="Vollmer S.V."/>
        </authorList>
    </citation>
    <scope>NUCLEOTIDE SEQUENCE</scope>
    <source>
        <strain evidence="11">K2</strain>
    </source>
</reference>
<reference evidence="11" key="2">
    <citation type="journal article" date="2023" name="Science">
        <title>Genomic signatures of disease resistance in endangered staghorn corals.</title>
        <authorList>
            <person name="Vollmer S.V."/>
            <person name="Selwyn J.D."/>
            <person name="Despard B.A."/>
            <person name="Roesel C.L."/>
        </authorList>
    </citation>
    <scope>NUCLEOTIDE SEQUENCE</scope>
    <source>
        <strain evidence="11">K2</strain>
    </source>
</reference>
<evidence type="ECO:0000256" key="3">
    <source>
        <dbReference type="ARBA" id="ARBA00022989"/>
    </source>
</evidence>
<dbReference type="AlphaFoldDB" id="A0AAD9QL96"/>
<dbReference type="SMART" id="SM01381">
    <property type="entry name" value="7TM_GPCR_Srsx"/>
    <property type="match status" value="1"/>
</dbReference>
<evidence type="ECO:0000256" key="5">
    <source>
        <dbReference type="ARBA" id="ARBA00023136"/>
    </source>
</evidence>
<dbReference type="InterPro" id="IPR000276">
    <property type="entry name" value="GPCR_Rhodpsn"/>
</dbReference>
<dbReference type="PANTHER" id="PTHR24243:SF208">
    <property type="entry name" value="PYROKININ-1 RECEPTOR"/>
    <property type="match status" value="1"/>
</dbReference>
<keyword evidence="2 9" id="KW-0812">Transmembrane</keyword>
<dbReference type="EMBL" id="JARQWQ010000025">
    <property type="protein sequence ID" value="KAK2563383.1"/>
    <property type="molecule type" value="Genomic_DNA"/>
</dbReference>
<evidence type="ECO:0000256" key="2">
    <source>
        <dbReference type="ARBA" id="ARBA00022692"/>
    </source>
</evidence>
<keyword evidence="12" id="KW-1185">Reference proteome</keyword>
<proteinExistence type="predicted"/>
<evidence type="ECO:0000256" key="7">
    <source>
        <dbReference type="ARBA" id="ARBA00023224"/>
    </source>
</evidence>
<feature type="transmembrane region" description="Helical" evidence="9">
    <location>
        <begin position="158"/>
        <end position="182"/>
    </location>
</feature>
<feature type="transmembrane region" description="Helical" evidence="9">
    <location>
        <begin position="73"/>
        <end position="91"/>
    </location>
</feature>
<dbReference type="SUPFAM" id="SSF81321">
    <property type="entry name" value="Family A G protein-coupled receptor-like"/>
    <property type="match status" value="1"/>
</dbReference>
<dbReference type="PRINTS" id="PR00237">
    <property type="entry name" value="GPCRRHODOPSN"/>
</dbReference>
<feature type="transmembrane region" description="Helical" evidence="9">
    <location>
        <begin position="252"/>
        <end position="276"/>
    </location>
</feature>
<evidence type="ECO:0000256" key="8">
    <source>
        <dbReference type="SAM" id="MobiDB-lite"/>
    </source>
</evidence>
<dbReference type="CDD" id="cd00637">
    <property type="entry name" value="7tm_classA_rhodopsin-like"/>
    <property type="match status" value="1"/>
</dbReference>
<evidence type="ECO:0000259" key="10">
    <source>
        <dbReference type="PROSITE" id="PS50262"/>
    </source>
</evidence>
<accession>A0AAD9QL96</accession>
<dbReference type="Gene3D" id="1.20.1070.10">
    <property type="entry name" value="Rhodopsin 7-helix transmembrane proteins"/>
    <property type="match status" value="1"/>
</dbReference>
<comment type="subcellular location">
    <subcellularLocation>
        <location evidence="1">Membrane</location>
        <topology evidence="1">Multi-pass membrane protein</topology>
    </subcellularLocation>
</comment>
<name>A0AAD9QL96_ACRCE</name>
<feature type="region of interest" description="Disordered" evidence="8">
    <location>
        <begin position="338"/>
        <end position="363"/>
    </location>
</feature>
<feature type="region of interest" description="Disordered" evidence="8">
    <location>
        <begin position="376"/>
        <end position="397"/>
    </location>
</feature>
<dbReference type="PANTHER" id="PTHR24243">
    <property type="entry name" value="G-PROTEIN COUPLED RECEPTOR"/>
    <property type="match status" value="1"/>
</dbReference>
<evidence type="ECO:0000256" key="6">
    <source>
        <dbReference type="ARBA" id="ARBA00023170"/>
    </source>
</evidence>
<feature type="domain" description="G-protein coupled receptors family 1 profile" evidence="10">
    <location>
        <begin position="52"/>
        <end position="313"/>
    </location>
</feature>
<evidence type="ECO:0000256" key="1">
    <source>
        <dbReference type="ARBA" id="ARBA00004141"/>
    </source>
</evidence>
<keyword evidence="7" id="KW-0807">Transducer</keyword>
<dbReference type="GO" id="GO:0016020">
    <property type="term" value="C:membrane"/>
    <property type="evidence" value="ECO:0007669"/>
    <property type="project" value="UniProtKB-SubCell"/>
</dbReference>
<sequence>MSGNFTSASFTSNSSNETYAASTTAGSPGMSGKEKAILMPCYFISLLVALIGNVLIIVVFYKYKPIRKSINYFVLNMAISDLFTPLIIMPFHIAATLSNGLGLMNQLPSPLAGVICKLCFFLSESSFDVSIISLLMISLDRLIAVVSPLRIKLISMKVRFICILMSWVVAFSVHGLYFRRIIAFQGYCYYDWNEESLSEYRVTIFIAFFFIPVCLLTIIYGAITVTLKRRQRKRKNLSKSNGSHNNSSNRQIIGLSVAILAGFIICIGPLVVYRLIDIILKRQAPPGFKNPAIEFIINILLFHSWGAFNPCMCFAFSENYQTGLKHVFFGASRAGSLSLSGNTKLTSSRKKTRSSSSDHFDIKAVRGNGKKWFKLAGEEKDRSQEQEKGSGKQEQKV</sequence>
<feature type="transmembrane region" description="Helical" evidence="9">
    <location>
        <begin position="296"/>
        <end position="316"/>
    </location>
</feature>
<dbReference type="Proteomes" id="UP001249851">
    <property type="component" value="Unassembled WGS sequence"/>
</dbReference>